<evidence type="ECO:0000256" key="1">
    <source>
        <dbReference type="SAM" id="Phobius"/>
    </source>
</evidence>
<sequence>MDTLHKAFFSIFMITWGILMIVNIASICGRTARTFGRLRFWSFIPLWLYGPLVVLNPWWRLGHLDRGHQFLGIWLTLWPILSSMIAASHESRGSWDSSQRSRGCFYILCVDWAIILFSVVEVCQNPIPTGSKDWTFGASLGKIMTMFTIVLLAGQGVLLFPIAAFPRFISIPAIVLRRRFLPIQYKPVKRWPHDINRLSSQKPQGQERSLAIMLQSDNIAERLASHLHYDDLVNLSFTSKLMRTGVFYPSMDPTSRHDRIESLCIASCLKGKKSECWSCERVICDACKAPKQRIRSSRIKDHFAHCYAVCIMCYLISAPGGGAPFNAKWNMQDLEMQHVNCCTFREPQWEDGGRYLCRYCIKLDGEKLTDMKEKRDEFYLSRTLPRNVDCAICMWPIGKGSTRWWFCGKGRHECHWAGHHT</sequence>
<protein>
    <submittedName>
        <fullName evidence="2">Uncharacterized protein</fullName>
    </submittedName>
</protein>
<feature type="transmembrane region" description="Helical" evidence="1">
    <location>
        <begin position="71"/>
        <end position="91"/>
    </location>
</feature>
<keyword evidence="1" id="KW-0472">Membrane</keyword>
<evidence type="ECO:0000313" key="2">
    <source>
        <dbReference type="EMBL" id="EWY97190.1"/>
    </source>
</evidence>
<name>W9IV37_FUSOX</name>
<gene>
    <name evidence="2" type="ORF">FOYG_05667</name>
</gene>
<dbReference type="AlphaFoldDB" id="W9IV37"/>
<reference evidence="2 3" key="1">
    <citation type="submission" date="2011-06" db="EMBL/GenBank/DDBJ databases">
        <title>The Genome Sequence of Fusarium oxysporum FOSC 3-a.</title>
        <authorList>
            <consortium name="The Broad Institute Genome Sequencing Platform"/>
            <person name="Ma L.-J."/>
            <person name="Gale L.R."/>
            <person name="Schwartz D.C."/>
            <person name="Zhou S."/>
            <person name="Corby-Kistler H."/>
            <person name="Young S.K."/>
            <person name="Zeng Q."/>
            <person name="Gargeya S."/>
            <person name="Fitzgerald M."/>
            <person name="Haas B."/>
            <person name="Abouelleil A."/>
            <person name="Alvarado L."/>
            <person name="Arachchi H.M."/>
            <person name="Berlin A."/>
            <person name="Brown A."/>
            <person name="Chapman S.B."/>
            <person name="Chen Z."/>
            <person name="Dunbar C."/>
            <person name="Freedman E."/>
            <person name="Gearin G."/>
            <person name="Gellesch M."/>
            <person name="Goldberg J."/>
            <person name="Griggs A."/>
            <person name="Gujja S."/>
            <person name="Heiman D."/>
            <person name="Howarth C."/>
            <person name="Larson L."/>
            <person name="Lui A."/>
            <person name="MacDonald P.J.P."/>
            <person name="Mehta T."/>
            <person name="Montmayeur A."/>
            <person name="Murphy C."/>
            <person name="Neiman D."/>
            <person name="Pearson M."/>
            <person name="Priest M."/>
            <person name="Roberts A."/>
            <person name="Saif S."/>
            <person name="Shea T."/>
            <person name="Shenoy N."/>
            <person name="Sisk P."/>
            <person name="Stolte C."/>
            <person name="Sykes S."/>
            <person name="Wortman J."/>
            <person name="Nusbaum C."/>
            <person name="Birren B."/>
        </authorList>
    </citation>
    <scope>NUCLEOTIDE SEQUENCE [LARGE SCALE GENOMIC DNA]</scope>
    <source>
        <strain evidence="3">FOSC 3-a</strain>
    </source>
</reference>
<keyword evidence="1" id="KW-1133">Transmembrane helix</keyword>
<accession>W9IV37</accession>
<dbReference type="Proteomes" id="UP000030753">
    <property type="component" value="Unassembled WGS sequence"/>
</dbReference>
<evidence type="ECO:0000313" key="3">
    <source>
        <dbReference type="Proteomes" id="UP000030753"/>
    </source>
</evidence>
<keyword evidence="1" id="KW-0812">Transmembrane</keyword>
<dbReference type="OrthoDB" id="4191440at2759"/>
<dbReference type="EMBL" id="JH717841">
    <property type="protein sequence ID" value="EWY97190.1"/>
    <property type="molecule type" value="Genomic_DNA"/>
</dbReference>
<feature type="transmembrane region" description="Helical" evidence="1">
    <location>
        <begin position="143"/>
        <end position="169"/>
    </location>
</feature>
<dbReference type="HOGENOM" id="CLU_058857_0_0_1"/>
<feature type="transmembrane region" description="Helical" evidence="1">
    <location>
        <begin position="6"/>
        <end position="28"/>
    </location>
</feature>
<feature type="transmembrane region" description="Helical" evidence="1">
    <location>
        <begin position="40"/>
        <end position="59"/>
    </location>
</feature>
<organism evidence="2 3">
    <name type="scientific">Fusarium oxysporum NRRL 32931</name>
    <dbReference type="NCBI Taxonomy" id="660029"/>
    <lineage>
        <taxon>Eukaryota</taxon>
        <taxon>Fungi</taxon>
        <taxon>Dikarya</taxon>
        <taxon>Ascomycota</taxon>
        <taxon>Pezizomycotina</taxon>
        <taxon>Sordariomycetes</taxon>
        <taxon>Hypocreomycetidae</taxon>
        <taxon>Hypocreales</taxon>
        <taxon>Nectriaceae</taxon>
        <taxon>Fusarium</taxon>
        <taxon>Fusarium oxysporum species complex</taxon>
    </lineage>
</organism>
<proteinExistence type="predicted"/>
<feature type="transmembrane region" description="Helical" evidence="1">
    <location>
        <begin position="103"/>
        <end position="123"/>
    </location>
</feature>